<accession>A0A0F9MUQ9</accession>
<proteinExistence type="predicted"/>
<name>A0A0F9MUQ9_9ZZZZ</name>
<protein>
    <submittedName>
        <fullName evidence="1">Uncharacterized protein</fullName>
    </submittedName>
</protein>
<evidence type="ECO:0000313" key="1">
    <source>
        <dbReference type="EMBL" id="KKN09504.1"/>
    </source>
</evidence>
<dbReference type="EMBL" id="LAZR01004341">
    <property type="protein sequence ID" value="KKN09504.1"/>
    <property type="molecule type" value="Genomic_DNA"/>
</dbReference>
<gene>
    <name evidence="1" type="ORF">LCGC14_1045890</name>
</gene>
<dbReference type="AlphaFoldDB" id="A0A0F9MUQ9"/>
<sequence>MTDWYKELQNASEAELFEITKAVIRKVGKEFCIFSKDNKNLGCFSSRKKALKRLREIEFFKREDENN</sequence>
<comment type="caution">
    <text evidence="1">The sequence shown here is derived from an EMBL/GenBank/DDBJ whole genome shotgun (WGS) entry which is preliminary data.</text>
</comment>
<reference evidence="1" key="1">
    <citation type="journal article" date="2015" name="Nature">
        <title>Complex archaea that bridge the gap between prokaryotes and eukaryotes.</title>
        <authorList>
            <person name="Spang A."/>
            <person name="Saw J.H."/>
            <person name="Jorgensen S.L."/>
            <person name="Zaremba-Niedzwiedzka K."/>
            <person name="Martijn J."/>
            <person name="Lind A.E."/>
            <person name="van Eijk R."/>
            <person name="Schleper C."/>
            <person name="Guy L."/>
            <person name="Ettema T.J."/>
        </authorList>
    </citation>
    <scope>NUCLEOTIDE SEQUENCE</scope>
</reference>
<organism evidence="1">
    <name type="scientific">marine sediment metagenome</name>
    <dbReference type="NCBI Taxonomy" id="412755"/>
    <lineage>
        <taxon>unclassified sequences</taxon>
        <taxon>metagenomes</taxon>
        <taxon>ecological metagenomes</taxon>
    </lineage>
</organism>